<dbReference type="Gene3D" id="3.30.420.40">
    <property type="match status" value="2"/>
</dbReference>
<comment type="similarity">
    <text evidence="2 8">Belongs to the actin family.</text>
</comment>
<keyword evidence="7" id="KW-0539">Nucleus</keyword>
<evidence type="ECO:0000256" key="7">
    <source>
        <dbReference type="ARBA" id="ARBA00023242"/>
    </source>
</evidence>
<dbReference type="PRINTS" id="PR00190">
    <property type="entry name" value="ACTIN"/>
</dbReference>
<dbReference type="InterPro" id="IPR043129">
    <property type="entry name" value="ATPase_NBD"/>
</dbReference>
<keyword evidence="4" id="KW-0524">Neurogenesis</keyword>
<evidence type="ECO:0000313" key="9">
    <source>
        <dbReference type="EnsemblMetazoa" id="XP_030849315"/>
    </source>
</evidence>
<evidence type="ECO:0000256" key="2">
    <source>
        <dbReference type="ARBA" id="ARBA00006752"/>
    </source>
</evidence>
<dbReference type="FunFam" id="3.30.420.40:FF:000050">
    <property type="entry name" value="Actin, alpha skeletal muscle"/>
    <property type="match status" value="1"/>
</dbReference>
<evidence type="ECO:0008006" key="11">
    <source>
        <dbReference type="Google" id="ProtNLM"/>
    </source>
</evidence>
<dbReference type="GO" id="GO:0016514">
    <property type="term" value="C:SWI/SNF complex"/>
    <property type="evidence" value="ECO:0000318"/>
    <property type="project" value="GO_Central"/>
</dbReference>
<dbReference type="OMA" id="MTEAPWN"/>
<dbReference type="GO" id="GO:0003682">
    <property type="term" value="F:chromatin binding"/>
    <property type="evidence" value="ECO:0000318"/>
    <property type="project" value="GO_Central"/>
</dbReference>
<dbReference type="PANTHER" id="PTHR11937">
    <property type="entry name" value="ACTIN"/>
    <property type="match status" value="1"/>
</dbReference>
<evidence type="ECO:0000256" key="1">
    <source>
        <dbReference type="ARBA" id="ARBA00004123"/>
    </source>
</evidence>
<dbReference type="EnsemblMetazoa" id="XM_030993455">
    <property type="protein sequence ID" value="XP_030849315"/>
    <property type="gene ID" value="LOC586963"/>
</dbReference>
<evidence type="ECO:0000256" key="3">
    <source>
        <dbReference type="ARBA" id="ARBA00022853"/>
    </source>
</evidence>
<dbReference type="GO" id="GO:0007399">
    <property type="term" value="P:nervous system development"/>
    <property type="evidence" value="ECO:0000318"/>
    <property type="project" value="GO_Central"/>
</dbReference>
<dbReference type="FunFam" id="3.30.420.40:FF:000058">
    <property type="entry name" value="Putative actin-related protein 5"/>
    <property type="match status" value="1"/>
</dbReference>
<dbReference type="AlphaFoldDB" id="A0A7M7PBS2"/>
<evidence type="ECO:0000256" key="4">
    <source>
        <dbReference type="ARBA" id="ARBA00022902"/>
    </source>
</evidence>
<evidence type="ECO:0000256" key="6">
    <source>
        <dbReference type="ARBA" id="ARBA00023163"/>
    </source>
</evidence>
<dbReference type="Proteomes" id="UP000007110">
    <property type="component" value="Unassembled WGS sequence"/>
</dbReference>
<reference evidence="9" key="2">
    <citation type="submission" date="2021-01" db="UniProtKB">
        <authorList>
            <consortium name="EnsemblMetazoa"/>
        </authorList>
    </citation>
    <scope>IDENTIFICATION</scope>
</reference>
<evidence type="ECO:0000313" key="10">
    <source>
        <dbReference type="Proteomes" id="UP000007110"/>
    </source>
</evidence>
<dbReference type="Gene3D" id="3.90.640.10">
    <property type="entry name" value="Actin, Chain A, domain 4"/>
    <property type="match status" value="1"/>
</dbReference>
<dbReference type="FunFam" id="3.30.420.40:FF:000375">
    <property type="entry name" value="Actin-related protein 8"/>
    <property type="match status" value="1"/>
</dbReference>
<proteinExistence type="inferred from homology"/>
<protein>
    <recommendedName>
        <fullName evidence="11">Actin-like protein 6B</fullName>
    </recommendedName>
</protein>
<dbReference type="InterPro" id="IPR004001">
    <property type="entry name" value="Actin_CS"/>
</dbReference>
<dbReference type="SUPFAM" id="SSF53067">
    <property type="entry name" value="Actin-like ATPase domain"/>
    <property type="match status" value="2"/>
</dbReference>
<dbReference type="GO" id="GO:0035267">
    <property type="term" value="C:NuA4 histone acetyltransferase complex"/>
    <property type="evidence" value="ECO:0000318"/>
    <property type="project" value="GO_Central"/>
</dbReference>
<evidence type="ECO:0000256" key="5">
    <source>
        <dbReference type="ARBA" id="ARBA00023015"/>
    </source>
</evidence>
<dbReference type="GeneID" id="586963"/>
<dbReference type="RefSeq" id="XP_030849315.1">
    <property type="nucleotide sequence ID" value="XM_030993455.1"/>
</dbReference>
<dbReference type="GO" id="GO:0006357">
    <property type="term" value="P:regulation of transcription by RNA polymerase II"/>
    <property type="evidence" value="ECO:0000318"/>
    <property type="project" value="GO_Central"/>
</dbReference>
<keyword evidence="5" id="KW-0805">Transcription regulation</keyword>
<reference evidence="10" key="1">
    <citation type="submission" date="2015-02" db="EMBL/GenBank/DDBJ databases">
        <title>Genome sequencing for Strongylocentrotus purpuratus.</title>
        <authorList>
            <person name="Murali S."/>
            <person name="Liu Y."/>
            <person name="Vee V."/>
            <person name="English A."/>
            <person name="Wang M."/>
            <person name="Skinner E."/>
            <person name="Han Y."/>
            <person name="Muzny D.M."/>
            <person name="Worley K.C."/>
            <person name="Gibbs R.A."/>
        </authorList>
    </citation>
    <scope>NUCLEOTIDE SEQUENCE</scope>
</reference>
<dbReference type="Pfam" id="PF00022">
    <property type="entry name" value="Actin"/>
    <property type="match status" value="1"/>
</dbReference>
<dbReference type="FunCoup" id="A0A7M7PBS2">
    <property type="interactions" value="1113"/>
</dbReference>
<dbReference type="PROSITE" id="PS00432">
    <property type="entry name" value="ACTINS_2"/>
    <property type="match status" value="1"/>
</dbReference>
<evidence type="ECO:0000256" key="8">
    <source>
        <dbReference type="RuleBase" id="RU000487"/>
    </source>
</evidence>
<dbReference type="CDD" id="cd13395">
    <property type="entry name" value="ASKHA_NBD_Arp4_ACTL6-like"/>
    <property type="match status" value="1"/>
</dbReference>
<dbReference type="InterPro" id="IPR004000">
    <property type="entry name" value="Actin"/>
</dbReference>
<accession>A0A7M7PBS2</accession>
<keyword evidence="6" id="KW-0804">Transcription</keyword>
<sequence length="439" mass="48872">MSGGVYGGDEVGALVFDVGSYSVRGGYAGEDSPKAEFPTTAGSVDCKDEESMDIDGQTQPIIKDGAIKKRYVVDTPYLTFVREGMELGTPLKDGMVEDWDMFQSVLDHAYKKYIKSDPSLHPVLMSEPAWNLRQKREKLTELMFEQYNIPALFLCKSPVLSAFANGRATGLVIDSGATHTTAVPVYEGYVNQSAIVKSPLGGDFISMQCKEFFEDERIEVVPAYRIASKEPVKESAPANFKEKELPNVTKSWKNYMSKLLIQDFQAATLQVMDSPYDEETAEQLPVEVYEFPNGYNREFGDERYRIPEKLFDTSLVKGADGSSMLSMSHVVTTSVGLCDVDIRGALFSNVIVTGGNSLLRGFTDRLHRDLQSKIPANMKLKLIYSSTSSSEKRFSSTERRFSAWIGGSILASLGTFQQMWISKQEYEEQGKTVVDKKCP</sequence>
<organism evidence="9 10">
    <name type="scientific">Strongylocentrotus purpuratus</name>
    <name type="common">Purple sea urchin</name>
    <dbReference type="NCBI Taxonomy" id="7668"/>
    <lineage>
        <taxon>Eukaryota</taxon>
        <taxon>Metazoa</taxon>
        <taxon>Echinodermata</taxon>
        <taxon>Eleutherozoa</taxon>
        <taxon>Echinozoa</taxon>
        <taxon>Echinoidea</taxon>
        <taxon>Euechinoidea</taxon>
        <taxon>Echinacea</taxon>
        <taxon>Camarodonta</taxon>
        <taxon>Echinidea</taxon>
        <taxon>Strongylocentrotidae</taxon>
        <taxon>Strongylocentrotus</taxon>
    </lineage>
</organism>
<dbReference type="InParanoid" id="A0A7M7PBS2"/>
<dbReference type="OrthoDB" id="5132116at2759"/>
<comment type="subcellular location">
    <subcellularLocation>
        <location evidence="1">Nucleus</location>
    </subcellularLocation>
</comment>
<keyword evidence="10" id="KW-1185">Reference proteome</keyword>
<dbReference type="Gene3D" id="2.30.36.70">
    <property type="entry name" value="Actin, Chain A, domain 2"/>
    <property type="match status" value="1"/>
</dbReference>
<dbReference type="SMART" id="SM00268">
    <property type="entry name" value="ACTIN"/>
    <property type="match status" value="1"/>
</dbReference>
<dbReference type="KEGG" id="spu:586963"/>
<dbReference type="GO" id="GO:0006338">
    <property type="term" value="P:chromatin remodeling"/>
    <property type="evidence" value="ECO:0000318"/>
    <property type="project" value="GO_Central"/>
</dbReference>
<dbReference type="FunFam" id="3.90.640.10:FF:000009">
    <property type="entry name" value="Actin-like 6A, isoform CRA_a"/>
    <property type="match status" value="1"/>
</dbReference>
<keyword evidence="3" id="KW-0156">Chromatin regulator</keyword>
<name>A0A7M7PBS2_STRPU</name>